<keyword evidence="3" id="KW-1185">Reference proteome</keyword>
<reference evidence="2 3" key="1">
    <citation type="journal article" date="2019" name="Emerg. Microbes Infect.">
        <title>Comprehensive subspecies identification of 175 nontuberculous mycobacteria species based on 7547 genomic profiles.</title>
        <authorList>
            <person name="Matsumoto Y."/>
            <person name="Kinjo T."/>
            <person name="Motooka D."/>
            <person name="Nabeya D."/>
            <person name="Jung N."/>
            <person name="Uechi K."/>
            <person name="Horii T."/>
            <person name="Iida T."/>
            <person name="Fujita J."/>
            <person name="Nakamura S."/>
        </authorList>
    </citation>
    <scope>NUCLEOTIDE SEQUENCE [LARGE SCALE GENOMIC DNA]</scope>
    <source>
        <strain evidence="2 3">JCM 12143</strain>
    </source>
</reference>
<protein>
    <submittedName>
        <fullName evidence="2">Uncharacterized protein</fullName>
    </submittedName>
</protein>
<evidence type="ECO:0000313" key="3">
    <source>
        <dbReference type="Proteomes" id="UP000467636"/>
    </source>
</evidence>
<dbReference type="EMBL" id="AP022564">
    <property type="protein sequence ID" value="BBX20590.1"/>
    <property type="molecule type" value="Genomic_DNA"/>
</dbReference>
<dbReference type="AlphaFoldDB" id="A0AAD1MFS2"/>
<gene>
    <name evidence="2" type="ORF">MTER_00010</name>
</gene>
<evidence type="ECO:0000256" key="1">
    <source>
        <dbReference type="SAM" id="MobiDB-lite"/>
    </source>
</evidence>
<sequence>MVGGDGGAGGWLLGNGGDGGAGSAPRVSLRRWWRHSAGGNGGVAGFLFGNGGGAPVEP</sequence>
<accession>A0AAD1MFS2</accession>
<proteinExistence type="predicted"/>
<feature type="region of interest" description="Disordered" evidence="1">
    <location>
        <begin position="1"/>
        <end position="25"/>
    </location>
</feature>
<evidence type="ECO:0000313" key="2">
    <source>
        <dbReference type="EMBL" id="BBX20590.1"/>
    </source>
</evidence>
<organism evidence="2 3">
    <name type="scientific">Mycolicibacter terrae</name>
    <dbReference type="NCBI Taxonomy" id="1788"/>
    <lineage>
        <taxon>Bacteria</taxon>
        <taxon>Bacillati</taxon>
        <taxon>Actinomycetota</taxon>
        <taxon>Actinomycetes</taxon>
        <taxon>Mycobacteriales</taxon>
        <taxon>Mycobacteriaceae</taxon>
        <taxon>Mycolicibacter</taxon>
    </lineage>
</organism>
<name>A0AAD1MFS2_9MYCO</name>
<feature type="compositionally biased region" description="Gly residues" evidence="1">
    <location>
        <begin position="1"/>
        <end position="22"/>
    </location>
</feature>
<dbReference type="Proteomes" id="UP000467636">
    <property type="component" value="Chromosome"/>
</dbReference>